<evidence type="ECO:0000313" key="3">
    <source>
        <dbReference type="Proteomes" id="UP001487740"/>
    </source>
</evidence>
<sequence>MYLWKPCLVHVGHLREENHASHGHSRERSTMARRLVGTVLLVGVCLALVEGVKDTGVTKARVETCTA</sequence>
<keyword evidence="1" id="KW-0812">Transmembrane</keyword>
<feature type="transmembrane region" description="Helical" evidence="1">
    <location>
        <begin position="31"/>
        <end position="49"/>
    </location>
</feature>
<dbReference type="Proteomes" id="UP001487740">
    <property type="component" value="Unassembled WGS sequence"/>
</dbReference>
<proteinExistence type="predicted"/>
<name>A0AAW0U8R5_SCYPA</name>
<reference evidence="2 3" key="1">
    <citation type="submission" date="2023-03" db="EMBL/GenBank/DDBJ databases">
        <title>High-quality genome of Scylla paramamosain provides insights in environmental adaptation.</title>
        <authorList>
            <person name="Zhang L."/>
        </authorList>
    </citation>
    <scope>NUCLEOTIDE SEQUENCE [LARGE SCALE GENOMIC DNA]</scope>
    <source>
        <strain evidence="2">LZ_2023a</strain>
        <tissue evidence="2">Muscle</tissue>
    </source>
</reference>
<protein>
    <submittedName>
        <fullName evidence="2">Uncharacterized protein</fullName>
    </submittedName>
</protein>
<dbReference type="AlphaFoldDB" id="A0AAW0U8R5"/>
<comment type="caution">
    <text evidence="2">The sequence shown here is derived from an EMBL/GenBank/DDBJ whole genome shotgun (WGS) entry which is preliminary data.</text>
</comment>
<keyword evidence="1" id="KW-1133">Transmembrane helix</keyword>
<keyword evidence="3" id="KW-1185">Reference proteome</keyword>
<dbReference type="EMBL" id="JARAKH010000017">
    <property type="protein sequence ID" value="KAK8395753.1"/>
    <property type="molecule type" value="Genomic_DNA"/>
</dbReference>
<accession>A0AAW0U8R5</accession>
<gene>
    <name evidence="2" type="ORF">O3P69_005686</name>
</gene>
<organism evidence="2 3">
    <name type="scientific">Scylla paramamosain</name>
    <name type="common">Mud crab</name>
    <dbReference type="NCBI Taxonomy" id="85552"/>
    <lineage>
        <taxon>Eukaryota</taxon>
        <taxon>Metazoa</taxon>
        <taxon>Ecdysozoa</taxon>
        <taxon>Arthropoda</taxon>
        <taxon>Crustacea</taxon>
        <taxon>Multicrustacea</taxon>
        <taxon>Malacostraca</taxon>
        <taxon>Eumalacostraca</taxon>
        <taxon>Eucarida</taxon>
        <taxon>Decapoda</taxon>
        <taxon>Pleocyemata</taxon>
        <taxon>Brachyura</taxon>
        <taxon>Eubrachyura</taxon>
        <taxon>Portunoidea</taxon>
        <taxon>Portunidae</taxon>
        <taxon>Portuninae</taxon>
        <taxon>Scylla</taxon>
    </lineage>
</organism>
<keyword evidence="1" id="KW-0472">Membrane</keyword>
<evidence type="ECO:0000256" key="1">
    <source>
        <dbReference type="SAM" id="Phobius"/>
    </source>
</evidence>
<evidence type="ECO:0000313" key="2">
    <source>
        <dbReference type="EMBL" id="KAK8395753.1"/>
    </source>
</evidence>